<keyword evidence="7" id="KW-1185">Reference proteome</keyword>
<comment type="cofactor">
    <cofactor evidence="1">
        <name>Zn(2+)</name>
        <dbReference type="ChEBI" id="CHEBI:29105"/>
    </cofactor>
</comment>
<gene>
    <name evidence="6" type="ORF">GCM10007043_00340</name>
</gene>
<name>A0A8J3B9C6_9BACI</name>
<dbReference type="InterPro" id="IPR024087">
    <property type="entry name" value="Creatininase-like_sf"/>
</dbReference>
<evidence type="ECO:0000256" key="5">
    <source>
        <dbReference type="ARBA" id="ARBA00024029"/>
    </source>
</evidence>
<keyword evidence="3" id="KW-0378">Hydrolase</keyword>
<dbReference type="Gene3D" id="3.40.50.10310">
    <property type="entry name" value="Creatininase"/>
    <property type="match status" value="1"/>
</dbReference>
<evidence type="ECO:0000256" key="2">
    <source>
        <dbReference type="ARBA" id="ARBA00022723"/>
    </source>
</evidence>
<comment type="caution">
    <text evidence="6">The sequence shown here is derived from an EMBL/GenBank/DDBJ whole genome shotgun (WGS) entry which is preliminary data.</text>
</comment>
<dbReference type="AlphaFoldDB" id="A0A8J3B9C6"/>
<dbReference type="PANTHER" id="PTHR35005:SF1">
    <property type="entry name" value="2-AMINO-5-FORMYLAMINO-6-RIBOSYLAMINOPYRIMIDIN-4(3H)-ONE 5'-MONOPHOSPHATE DEFORMYLASE"/>
    <property type="match status" value="1"/>
</dbReference>
<evidence type="ECO:0000256" key="3">
    <source>
        <dbReference type="ARBA" id="ARBA00022801"/>
    </source>
</evidence>
<accession>A0A8J3B9C6</accession>
<dbReference type="Proteomes" id="UP000637720">
    <property type="component" value="Unassembled WGS sequence"/>
</dbReference>
<dbReference type="InterPro" id="IPR003785">
    <property type="entry name" value="Creatininase/forma_Hydrolase"/>
</dbReference>
<comment type="similarity">
    <text evidence="5">Belongs to the creatininase superfamily.</text>
</comment>
<dbReference type="PANTHER" id="PTHR35005">
    <property type="entry name" value="3-DEHYDRO-SCYLLO-INOSOSE HYDROLASE"/>
    <property type="match status" value="1"/>
</dbReference>
<dbReference type="EMBL" id="BMOF01000001">
    <property type="protein sequence ID" value="GGJ90586.1"/>
    <property type="molecule type" value="Genomic_DNA"/>
</dbReference>
<evidence type="ECO:0000313" key="6">
    <source>
        <dbReference type="EMBL" id="GGJ90586.1"/>
    </source>
</evidence>
<sequence>MPAYVLTEMTWPEAKEAFQTAVLAIVPVGAQEQHGPHLKMSCDAVLATEMARRLAERLYPHAVVTPTVNMGVSPHHLNFPGTITLHPETLIRLVGDIVRSLNHHGFRRFLLLNAHGGNQATLQVAATALATELDVAVYVAKTTASAKEALRAHIASPLYGHACEREVSEALYLAPQLVHPARLEAGAIREGTWRHLRPGGALQGFYRYEEMTENGCLGDARRASAAIGRALVEEALDNLEAALRAVLGLTERQAQA</sequence>
<evidence type="ECO:0000256" key="1">
    <source>
        <dbReference type="ARBA" id="ARBA00001947"/>
    </source>
</evidence>
<keyword evidence="2" id="KW-0479">Metal-binding</keyword>
<reference evidence="6" key="1">
    <citation type="journal article" date="2014" name="Int. J. Syst. Evol. Microbiol.">
        <title>Complete genome sequence of Corynebacterium casei LMG S-19264T (=DSM 44701T), isolated from a smear-ripened cheese.</title>
        <authorList>
            <consortium name="US DOE Joint Genome Institute (JGI-PGF)"/>
            <person name="Walter F."/>
            <person name="Albersmeier A."/>
            <person name="Kalinowski J."/>
            <person name="Ruckert C."/>
        </authorList>
    </citation>
    <scope>NUCLEOTIDE SEQUENCE</scope>
    <source>
        <strain evidence="6">JCM 14719</strain>
    </source>
</reference>
<proteinExistence type="inferred from homology"/>
<evidence type="ECO:0000256" key="4">
    <source>
        <dbReference type="ARBA" id="ARBA00022833"/>
    </source>
</evidence>
<protein>
    <submittedName>
        <fullName evidence="6">Amidase</fullName>
    </submittedName>
</protein>
<keyword evidence="4" id="KW-0862">Zinc</keyword>
<dbReference type="SUPFAM" id="SSF102215">
    <property type="entry name" value="Creatininase"/>
    <property type="match status" value="1"/>
</dbReference>
<organism evidence="6 7">
    <name type="scientific">Calditerricola satsumensis</name>
    <dbReference type="NCBI Taxonomy" id="373054"/>
    <lineage>
        <taxon>Bacteria</taxon>
        <taxon>Bacillati</taxon>
        <taxon>Bacillota</taxon>
        <taxon>Bacilli</taxon>
        <taxon>Bacillales</taxon>
        <taxon>Bacillaceae</taxon>
        <taxon>Calditerricola</taxon>
    </lineage>
</organism>
<dbReference type="Pfam" id="PF02633">
    <property type="entry name" value="Creatininase"/>
    <property type="match status" value="1"/>
</dbReference>
<dbReference type="RefSeq" id="WP_054672302.1">
    <property type="nucleotide sequence ID" value="NZ_BMOF01000001.1"/>
</dbReference>
<dbReference type="GO" id="GO:0046872">
    <property type="term" value="F:metal ion binding"/>
    <property type="evidence" value="ECO:0007669"/>
    <property type="project" value="UniProtKB-KW"/>
</dbReference>
<dbReference type="GO" id="GO:0016811">
    <property type="term" value="F:hydrolase activity, acting on carbon-nitrogen (but not peptide) bonds, in linear amides"/>
    <property type="evidence" value="ECO:0007669"/>
    <property type="project" value="TreeGrafter"/>
</dbReference>
<dbReference type="GO" id="GO:0009231">
    <property type="term" value="P:riboflavin biosynthetic process"/>
    <property type="evidence" value="ECO:0007669"/>
    <property type="project" value="TreeGrafter"/>
</dbReference>
<reference evidence="6" key="2">
    <citation type="submission" date="2020-09" db="EMBL/GenBank/DDBJ databases">
        <authorList>
            <person name="Sun Q."/>
            <person name="Ohkuma M."/>
        </authorList>
    </citation>
    <scope>NUCLEOTIDE SEQUENCE</scope>
    <source>
        <strain evidence="6">JCM 14719</strain>
    </source>
</reference>
<evidence type="ECO:0000313" key="7">
    <source>
        <dbReference type="Proteomes" id="UP000637720"/>
    </source>
</evidence>